<gene>
    <name evidence="1" type="ORF">HMPREF9970_1682</name>
</gene>
<evidence type="ECO:0000313" key="2">
    <source>
        <dbReference type="Proteomes" id="UP000005039"/>
    </source>
</evidence>
<sequence>MESNKNFVYVNEFVSVCVESCEYHGFHIKPGMIVVDKSLAREAFSIVHLKDDVIVSYKGSYDDYFGIWAKGNGDYKKRKCRIAPYLHKLAADLEEIITTCGQKDIDKLICDRPCESEIYTGEGFRITYKEPGDRCNDGGEYGYYMDFRKTEIPGLYDVESWTTCDFDSCGTGFEGFAWLTEKSSDLWKSRGVYAEDLKKHSKRSLAMRVAKEILKREQG</sequence>
<accession>I0R732</accession>
<dbReference type="AlphaFoldDB" id="I0R732"/>
<comment type="caution">
    <text evidence="1">The sequence shown here is derived from an EMBL/GenBank/DDBJ whole genome shotgun (WGS) entry which is preliminary data.</text>
</comment>
<name>I0R732_9FIRM</name>
<dbReference type="PATRIC" id="fig|1095750.3.peg.1694"/>
<evidence type="ECO:0000313" key="1">
    <source>
        <dbReference type="EMBL" id="EIC95490.1"/>
    </source>
</evidence>
<reference evidence="1 2" key="1">
    <citation type="submission" date="2012-03" db="EMBL/GenBank/DDBJ databases">
        <authorList>
            <person name="Durkin A.S."/>
            <person name="McCorrison J."/>
            <person name="Torralba M."/>
            <person name="Gillis M."/>
            <person name="Methe B."/>
            <person name="Sutton G."/>
            <person name="Nelson K.E."/>
        </authorList>
    </citation>
    <scope>NUCLEOTIDE SEQUENCE [LARGE SCALE GENOMIC DNA]</scope>
    <source>
        <strain evidence="1 2">F0468</strain>
    </source>
</reference>
<keyword evidence="2" id="KW-1185">Reference proteome</keyword>
<dbReference type="EMBL" id="AJGH01000080">
    <property type="protein sequence ID" value="EIC95490.1"/>
    <property type="molecule type" value="Genomic_DNA"/>
</dbReference>
<dbReference type="Proteomes" id="UP000005039">
    <property type="component" value="Unassembled WGS sequence"/>
</dbReference>
<dbReference type="OrthoDB" id="2584444at2"/>
<proteinExistence type="predicted"/>
<protein>
    <submittedName>
        <fullName evidence="1">Uncharacterized protein</fullName>
    </submittedName>
</protein>
<organism evidence="1 2">
    <name type="scientific">Lachnoanaerobaculum saburreum F0468</name>
    <dbReference type="NCBI Taxonomy" id="1095750"/>
    <lineage>
        <taxon>Bacteria</taxon>
        <taxon>Bacillati</taxon>
        <taxon>Bacillota</taxon>
        <taxon>Clostridia</taxon>
        <taxon>Lachnospirales</taxon>
        <taxon>Lachnospiraceae</taxon>
        <taxon>Lachnoanaerobaculum</taxon>
    </lineage>
</organism>
<dbReference type="RefSeq" id="WP_008754216.1">
    <property type="nucleotide sequence ID" value="NZ_AJGH01000080.1"/>
</dbReference>